<protein>
    <submittedName>
        <fullName evidence="1">Bacteriocin-like protein</fullName>
    </submittedName>
</protein>
<dbReference type="AlphaFoldDB" id="A0AAE3XSI1"/>
<evidence type="ECO:0000313" key="2">
    <source>
        <dbReference type="Proteomes" id="UP001185092"/>
    </source>
</evidence>
<dbReference type="RefSeq" id="WP_309940913.1">
    <property type="nucleotide sequence ID" value="NZ_AP025306.1"/>
</dbReference>
<proteinExistence type="predicted"/>
<evidence type="ECO:0000313" key="1">
    <source>
        <dbReference type="EMBL" id="MDR6240739.1"/>
    </source>
</evidence>
<gene>
    <name evidence="1" type="ORF">HNQ88_003815</name>
</gene>
<organism evidence="1 2">
    <name type="scientific">Aureibacter tunicatorum</name>
    <dbReference type="NCBI Taxonomy" id="866807"/>
    <lineage>
        <taxon>Bacteria</taxon>
        <taxon>Pseudomonadati</taxon>
        <taxon>Bacteroidota</taxon>
        <taxon>Cytophagia</taxon>
        <taxon>Cytophagales</taxon>
        <taxon>Persicobacteraceae</taxon>
        <taxon>Aureibacter</taxon>
    </lineage>
</organism>
<comment type="caution">
    <text evidence="1">The sequence shown here is derived from an EMBL/GenBank/DDBJ whole genome shotgun (WGS) entry which is preliminary data.</text>
</comment>
<name>A0AAE3XSI1_9BACT</name>
<sequence>MQELSTAELTAISGGSIIDQIGYAIGYVLGLFVRSLF</sequence>
<dbReference type="NCBIfam" id="TIGR01847">
    <property type="entry name" value="bacteriocin_sig"/>
    <property type="match status" value="1"/>
</dbReference>
<reference evidence="1" key="1">
    <citation type="submission" date="2023-07" db="EMBL/GenBank/DDBJ databases">
        <title>Genomic Encyclopedia of Type Strains, Phase IV (KMG-IV): sequencing the most valuable type-strain genomes for metagenomic binning, comparative biology and taxonomic classification.</title>
        <authorList>
            <person name="Goeker M."/>
        </authorList>
    </citation>
    <scope>NUCLEOTIDE SEQUENCE</scope>
    <source>
        <strain evidence="1">DSM 26174</strain>
    </source>
</reference>
<accession>A0AAE3XSI1</accession>
<dbReference type="EMBL" id="JAVDQD010000005">
    <property type="protein sequence ID" value="MDR6240739.1"/>
    <property type="molecule type" value="Genomic_DNA"/>
</dbReference>
<dbReference type="InterPro" id="IPR010133">
    <property type="entry name" value="Bacteriocin_signal_seq"/>
</dbReference>
<keyword evidence="2" id="KW-1185">Reference proteome</keyword>
<dbReference type="Proteomes" id="UP001185092">
    <property type="component" value="Unassembled WGS sequence"/>
</dbReference>